<evidence type="ECO:0000256" key="5">
    <source>
        <dbReference type="ARBA" id="ARBA00022827"/>
    </source>
</evidence>
<evidence type="ECO:0000256" key="1">
    <source>
        <dbReference type="ARBA" id="ARBA00001974"/>
    </source>
</evidence>
<dbReference type="InterPro" id="IPR039261">
    <property type="entry name" value="FNR_nucleotide-bd"/>
</dbReference>
<evidence type="ECO:0000256" key="6">
    <source>
        <dbReference type="ARBA" id="ARBA00023002"/>
    </source>
</evidence>
<dbReference type="OrthoDB" id="9792185at2"/>
<dbReference type="CDD" id="cd06196">
    <property type="entry name" value="FNR_like_1"/>
    <property type="match status" value="1"/>
</dbReference>
<evidence type="ECO:0000256" key="8">
    <source>
        <dbReference type="ARBA" id="ARBA00023014"/>
    </source>
</evidence>
<keyword evidence="3" id="KW-0001">2Fe-2S</keyword>
<dbReference type="EMBL" id="AWFB01000038">
    <property type="protein sequence ID" value="RAN31999.1"/>
    <property type="molecule type" value="Genomic_DNA"/>
</dbReference>
<dbReference type="PANTHER" id="PTHR47354">
    <property type="entry name" value="NADH OXIDOREDUCTASE HCR"/>
    <property type="match status" value="1"/>
</dbReference>
<reference evidence="9 10" key="1">
    <citation type="submission" date="2013-04" db="EMBL/GenBank/DDBJ databases">
        <title>Hyphomonas sp. T24B3 Genome Sequencing.</title>
        <authorList>
            <person name="Lai Q."/>
            <person name="Shao Z."/>
        </authorList>
    </citation>
    <scope>NUCLEOTIDE SEQUENCE [LARGE SCALE GENOMIC DNA]</scope>
    <source>
        <strain evidence="9 10">T24B3</strain>
    </source>
</reference>
<evidence type="ECO:0000256" key="4">
    <source>
        <dbReference type="ARBA" id="ARBA00022723"/>
    </source>
</evidence>
<dbReference type="STRING" id="1280941.HY2_03600"/>
<proteinExistence type="predicted"/>
<dbReference type="Gene3D" id="2.40.30.10">
    <property type="entry name" value="Translation factors"/>
    <property type="match status" value="1"/>
</dbReference>
<keyword evidence="2" id="KW-0285">Flavoprotein</keyword>
<evidence type="ECO:0000256" key="7">
    <source>
        <dbReference type="ARBA" id="ARBA00023004"/>
    </source>
</evidence>
<dbReference type="SUPFAM" id="SSF63380">
    <property type="entry name" value="Riboflavin synthase domain-like"/>
    <property type="match status" value="1"/>
</dbReference>
<dbReference type="PROSITE" id="PS51384">
    <property type="entry name" value="FAD_FR"/>
    <property type="match status" value="1"/>
</dbReference>
<comment type="caution">
    <text evidence="9">The sequence shown here is derived from an EMBL/GenBank/DDBJ whole genome shotgun (WGS) entry which is preliminary data.</text>
</comment>
<dbReference type="InterPro" id="IPR017938">
    <property type="entry name" value="Riboflavin_synthase-like_b-brl"/>
</dbReference>
<gene>
    <name evidence="9" type="ORF">HY3_15700</name>
</gene>
<keyword evidence="7" id="KW-0408">Iron</keyword>
<organism evidence="9 10">
    <name type="scientific">Hyphomonas pacifica</name>
    <dbReference type="NCBI Taxonomy" id="1280941"/>
    <lineage>
        <taxon>Bacteria</taxon>
        <taxon>Pseudomonadati</taxon>
        <taxon>Pseudomonadota</taxon>
        <taxon>Alphaproteobacteria</taxon>
        <taxon>Hyphomonadales</taxon>
        <taxon>Hyphomonadaceae</taxon>
        <taxon>Hyphomonas</taxon>
    </lineage>
</organism>
<dbReference type="eggNOG" id="COG1018">
    <property type="taxonomic scope" value="Bacteria"/>
</dbReference>
<keyword evidence="4" id="KW-0479">Metal-binding</keyword>
<evidence type="ECO:0000313" key="10">
    <source>
        <dbReference type="Proteomes" id="UP000249123"/>
    </source>
</evidence>
<dbReference type="GO" id="GO:0016491">
    <property type="term" value="F:oxidoreductase activity"/>
    <property type="evidence" value="ECO:0007669"/>
    <property type="project" value="UniProtKB-KW"/>
</dbReference>
<dbReference type="Gene3D" id="3.40.50.80">
    <property type="entry name" value="Nucleotide-binding domain of ferredoxin-NADP reductase (FNR) module"/>
    <property type="match status" value="1"/>
</dbReference>
<dbReference type="InterPro" id="IPR050415">
    <property type="entry name" value="MRET"/>
</dbReference>
<accession>A0A062TVZ8</accession>
<keyword evidence="6" id="KW-0560">Oxidoreductase</keyword>
<keyword evidence="10" id="KW-1185">Reference proteome</keyword>
<sequence>MANKVRILHTEPVTHNVRAYRVEKPEGYEFQPGQATEVSLDKDGWRDEKRPFTFTALEEWGDLQFTIKSYHDHDGVTHKLWSMEPGDSLLIDDAWGTITYKGPGVFIAGGAGVTPFIAILRRLAADGKLDGHTLIASHKTEKDIILRDEFESMKGLTCIWTVTGQDGSEFDRGKIDAAFLERYVDNYDQKFYVCGPDKMVDDIKADLKNLGANTDGITFEE</sequence>
<dbReference type="GO" id="GO:0046872">
    <property type="term" value="F:metal ion binding"/>
    <property type="evidence" value="ECO:0007669"/>
    <property type="project" value="UniProtKB-KW"/>
</dbReference>
<evidence type="ECO:0000256" key="3">
    <source>
        <dbReference type="ARBA" id="ARBA00022714"/>
    </source>
</evidence>
<accession>A0A328JYI8</accession>
<dbReference type="GO" id="GO:0051537">
    <property type="term" value="F:2 iron, 2 sulfur cluster binding"/>
    <property type="evidence" value="ECO:0007669"/>
    <property type="project" value="UniProtKB-KW"/>
</dbReference>
<dbReference type="InterPro" id="IPR001433">
    <property type="entry name" value="OxRdtase_FAD/NAD-bd"/>
</dbReference>
<dbReference type="InterPro" id="IPR017927">
    <property type="entry name" value="FAD-bd_FR_type"/>
</dbReference>
<dbReference type="PANTHER" id="PTHR47354:SF6">
    <property type="entry name" value="NADH OXIDOREDUCTASE HCR"/>
    <property type="match status" value="1"/>
</dbReference>
<dbReference type="Proteomes" id="UP000249123">
    <property type="component" value="Unassembled WGS sequence"/>
</dbReference>
<dbReference type="SUPFAM" id="SSF52343">
    <property type="entry name" value="Ferredoxin reductase-like, C-terminal NADP-linked domain"/>
    <property type="match status" value="1"/>
</dbReference>
<comment type="cofactor">
    <cofactor evidence="1">
        <name>FAD</name>
        <dbReference type="ChEBI" id="CHEBI:57692"/>
    </cofactor>
</comment>
<name>A0A062TVZ8_9PROT</name>
<keyword evidence="5" id="KW-0274">FAD</keyword>
<evidence type="ECO:0000256" key="2">
    <source>
        <dbReference type="ARBA" id="ARBA00022630"/>
    </source>
</evidence>
<keyword evidence="8" id="KW-0411">Iron-sulfur</keyword>
<dbReference type="RefSeq" id="WP_034827739.1">
    <property type="nucleotide sequence ID" value="NZ_AWFA01000034.1"/>
</dbReference>
<dbReference type="AlphaFoldDB" id="A0A062TVZ8"/>
<protein>
    <submittedName>
        <fullName evidence="9">Uncharacterized protein</fullName>
    </submittedName>
</protein>
<dbReference type="Pfam" id="PF00175">
    <property type="entry name" value="NAD_binding_1"/>
    <property type="match status" value="1"/>
</dbReference>
<evidence type="ECO:0000313" key="9">
    <source>
        <dbReference type="EMBL" id="RAN31999.1"/>
    </source>
</evidence>
<dbReference type="PRINTS" id="PR00410">
    <property type="entry name" value="PHEHYDRXLASE"/>
</dbReference>